<sequence>MRKIHHLNCVKIVTPFNNNVTGHCLLIEEDAGLVLIDTGLGIQDIEHPDDRLGNELIKAVGFQLDHQLTAFHQMKTLGLDPSRVKHCVISHLDPDHTGGLADFPNAKVHVSKEELMNFNSGNPRYLPQHLDHHPEIEVYGVSTEIWFGMEARRVPTDFETEILLIPLFGHTAGHCGVAIRWEEKWILYVGDAYYIRAELEDDNHPAGHLAEARADHNTLRLESMEKIKKLIKDHPEIKIFGYHDHTEFSGW</sequence>
<dbReference type="SMART" id="SM00849">
    <property type="entry name" value="Lactamase_B"/>
    <property type="match status" value="1"/>
</dbReference>
<keyword evidence="4" id="KW-0862">Zinc</keyword>
<evidence type="ECO:0000256" key="2">
    <source>
        <dbReference type="ARBA" id="ARBA00022723"/>
    </source>
</evidence>
<dbReference type="GO" id="GO:0046872">
    <property type="term" value="F:metal ion binding"/>
    <property type="evidence" value="ECO:0007669"/>
    <property type="project" value="UniProtKB-KW"/>
</dbReference>
<evidence type="ECO:0000259" key="5">
    <source>
        <dbReference type="SMART" id="SM00849"/>
    </source>
</evidence>
<dbReference type="PANTHER" id="PTHR42978">
    <property type="entry name" value="QUORUM-QUENCHING LACTONASE YTNP-RELATED-RELATED"/>
    <property type="match status" value="1"/>
</dbReference>
<dbReference type="GO" id="GO:0016787">
    <property type="term" value="F:hydrolase activity"/>
    <property type="evidence" value="ECO:0007669"/>
    <property type="project" value="UniProtKB-KW"/>
</dbReference>
<keyword evidence="7" id="KW-1185">Reference proteome</keyword>
<dbReference type="OrthoDB" id="9802248at2"/>
<dbReference type="InterPro" id="IPR051013">
    <property type="entry name" value="MBL_superfamily_lactonases"/>
</dbReference>
<dbReference type="PANTHER" id="PTHR42978:SF3">
    <property type="entry name" value="BLR3078 PROTEIN"/>
    <property type="match status" value="1"/>
</dbReference>
<dbReference type="AlphaFoldDB" id="A0A1N7KAU5"/>
<dbReference type="EMBL" id="FTNY01000009">
    <property type="protein sequence ID" value="SIS58727.1"/>
    <property type="molecule type" value="Genomic_DNA"/>
</dbReference>
<evidence type="ECO:0000313" key="7">
    <source>
        <dbReference type="Proteomes" id="UP000186373"/>
    </source>
</evidence>
<feature type="domain" description="Metallo-beta-lactamase" evidence="5">
    <location>
        <begin position="21"/>
        <end position="243"/>
    </location>
</feature>
<gene>
    <name evidence="6" type="ORF">SAMN05421639_10944</name>
</gene>
<reference evidence="7" key="1">
    <citation type="submission" date="2017-01" db="EMBL/GenBank/DDBJ databases">
        <authorList>
            <person name="Varghese N."/>
            <person name="Submissions S."/>
        </authorList>
    </citation>
    <scope>NUCLEOTIDE SEQUENCE [LARGE SCALE GENOMIC DNA]</scope>
    <source>
        <strain evidence="7">DSM 17126</strain>
    </source>
</reference>
<evidence type="ECO:0000256" key="3">
    <source>
        <dbReference type="ARBA" id="ARBA00022801"/>
    </source>
</evidence>
<evidence type="ECO:0000313" key="6">
    <source>
        <dbReference type="EMBL" id="SIS58727.1"/>
    </source>
</evidence>
<evidence type="ECO:0000256" key="1">
    <source>
        <dbReference type="ARBA" id="ARBA00007749"/>
    </source>
</evidence>
<name>A0A1N7KAU5_9FLAO</name>
<proteinExistence type="inferred from homology"/>
<dbReference type="InterPro" id="IPR001279">
    <property type="entry name" value="Metallo-B-lactamas"/>
</dbReference>
<dbReference type="RefSeq" id="WP_076510540.1">
    <property type="nucleotide sequence ID" value="NZ_FTNY01000009.1"/>
</dbReference>
<dbReference type="Gene3D" id="3.60.15.10">
    <property type="entry name" value="Ribonuclease Z/Hydroxyacylglutathione hydrolase-like"/>
    <property type="match status" value="1"/>
</dbReference>
<accession>A0A1N7KAU5</accession>
<dbReference type="CDD" id="cd07742">
    <property type="entry name" value="metallo-hydrolase-like_MBL-fold"/>
    <property type="match status" value="1"/>
</dbReference>
<comment type="similarity">
    <text evidence="1">Belongs to the metallo-beta-lactamase superfamily.</text>
</comment>
<keyword evidence="2" id="KW-0479">Metal-binding</keyword>
<dbReference type="Pfam" id="PF00753">
    <property type="entry name" value="Lactamase_B"/>
    <property type="match status" value="1"/>
</dbReference>
<evidence type="ECO:0000256" key="4">
    <source>
        <dbReference type="ARBA" id="ARBA00022833"/>
    </source>
</evidence>
<organism evidence="6 7">
    <name type="scientific">Chryseobacterium shigense</name>
    <dbReference type="NCBI Taxonomy" id="297244"/>
    <lineage>
        <taxon>Bacteria</taxon>
        <taxon>Pseudomonadati</taxon>
        <taxon>Bacteroidota</taxon>
        <taxon>Flavobacteriia</taxon>
        <taxon>Flavobacteriales</taxon>
        <taxon>Weeksellaceae</taxon>
        <taxon>Chryseobacterium group</taxon>
        <taxon>Chryseobacterium</taxon>
    </lineage>
</organism>
<protein>
    <submittedName>
        <fullName evidence="6">Glyoxylase, beta-lactamase superfamily II</fullName>
    </submittedName>
</protein>
<dbReference type="SUPFAM" id="SSF56281">
    <property type="entry name" value="Metallo-hydrolase/oxidoreductase"/>
    <property type="match status" value="1"/>
</dbReference>
<keyword evidence="3" id="KW-0378">Hydrolase</keyword>
<dbReference type="InterPro" id="IPR036866">
    <property type="entry name" value="RibonucZ/Hydroxyglut_hydro"/>
</dbReference>
<dbReference type="Proteomes" id="UP000186373">
    <property type="component" value="Unassembled WGS sequence"/>
</dbReference>